<dbReference type="Proteomes" id="UP001286313">
    <property type="component" value="Unassembled WGS sequence"/>
</dbReference>
<organism evidence="2 3">
    <name type="scientific">Petrolisthes cinctipes</name>
    <name type="common">Flat porcelain crab</name>
    <dbReference type="NCBI Taxonomy" id="88211"/>
    <lineage>
        <taxon>Eukaryota</taxon>
        <taxon>Metazoa</taxon>
        <taxon>Ecdysozoa</taxon>
        <taxon>Arthropoda</taxon>
        <taxon>Crustacea</taxon>
        <taxon>Multicrustacea</taxon>
        <taxon>Malacostraca</taxon>
        <taxon>Eumalacostraca</taxon>
        <taxon>Eucarida</taxon>
        <taxon>Decapoda</taxon>
        <taxon>Pleocyemata</taxon>
        <taxon>Anomura</taxon>
        <taxon>Galatheoidea</taxon>
        <taxon>Porcellanidae</taxon>
        <taxon>Petrolisthes</taxon>
    </lineage>
</organism>
<evidence type="ECO:0000256" key="1">
    <source>
        <dbReference type="SAM" id="Coils"/>
    </source>
</evidence>
<accession>A0AAE1L3A9</accession>
<reference evidence="2" key="1">
    <citation type="submission" date="2023-10" db="EMBL/GenBank/DDBJ databases">
        <title>Genome assemblies of two species of porcelain crab, Petrolisthes cinctipes and Petrolisthes manimaculis (Anomura: Porcellanidae).</title>
        <authorList>
            <person name="Angst P."/>
        </authorList>
    </citation>
    <scope>NUCLEOTIDE SEQUENCE</scope>
    <source>
        <strain evidence="2">PB745_01</strain>
        <tissue evidence="2">Gill</tissue>
    </source>
</reference>
<gene>
    <name evidence="2" type="ORF">Pcinc_002117</name>
</gene>
<evidence type="ECO:0000313" key="3">
    <source>
        <dbReference type="Proteomes" id="UP001286313"/>
    </source>
</evidence>
<keyword evidence="3" id="KW-1185">Reference proteome</keyword>
<name>A0AAE1L3A9_PETCI</name>
<protein>
    <submittedName>
        <fullName evidence="2">Uncharacterized protein</fullName>
    </submittedName>
</protein>
<dbReference type="AlphaFoldDB" id="A0AAE1L3A9"/>
<sequence>MNTRPTIIFETKNNQHADASGLTKEEISSLVQLAIDRDDRVAERAEKAVVREAEAAVRQAEEKEKAAVREAEAAVRQAEEKKAEREHELALVQLKNQQHNNVPFRPTDEVKPRIPPFSDNDDMDSYLARFEKLAQFYGWERKDYALHLGSLLRAVIQTRAAARKSRDTTPIVNMSTLDLPIDKASFLSAQQECDSLKRVWNSYEKDLSTSHRGRAAKYEVIDNLLYRICKTSKDPTEVGDKQHVRGPLTILHELLTNEKLEKELGTSYQHVLELRQRLEEGAEVALANAKACSVTGCEQWSGRSSYCHEFG</sequence>
<comment type="caution">
    <text evidence="2">The sequence shown here is derived from an EMBL/GenBank/DDBJ whole genome shotgun (WGS) entry which is preliminary data.</text>
</comment>
<proteinExistence type="predicted"/>
<feature type="coiled-coil region" evidence="1">
    <location>
        <begin position="43"/>
        <end position="95"/>
    </location>
</feature>
<keyword evidence="1" id="KW-0175">Coiled coil</keyword>
<dbReference type="PANTHER" id="PTHR46888:SF1">
    <property type="entry name" value="RIBONUCLEASE H"/>
    <property type="match status" value="1"/>
</dbReference>
<evidence type="ECO:0000313" key="2">
    <source>
        <dbReference type="EMBL" id="KAK3894098.1"/>
    </source>
</evidence>
<dbReference type="EMBL" id="JAWQEG010000143">
    <property type="protein sequence ID" value="KAK3894098.1"/>
    <property type="molecule type" value="Genomic_DNA"/>
</dbReference>
<dbReference type="PANTHER" id="PTHR46888">
    <property type="entry name" value="ZINC KNUCKLE DOMAINCONTAINING PROTEIN-RELATED"/>
    <property type="match status" value="1"/>
</dbReference>